<keyword evidence="4 5" id="KW-0732">Signal</keyword>
<evidence type="ECO:0000313" key="8">
    <source>
        <dbReference type="Proteomes" id="UP000237271"/>
    </source>
</evidence>
<keyword evidence="8" id="KW-1185">Reference proteome</keyword>
<dbReference type="GO" id="GO:0003682">
    <property type="term" value="F:chromatin binding"/>
    <property type="evidence" value="ECO:0007669"/>
    <property type="project" value="TreeGrafter"/>
</dbReference>
<dbReference type="GO" id="GO:0016251">
    <property type="term" value="F:RNA polymerase II general transcription initiation factor activity"/>
    <property type="evidence" value="ECO:0007669"/>
    <property type="project" value="TreeGrafter"/>
</dbReference>
<dbReference type="OrthoDB" id="144584at2759"/>
<reference evidence="7 8" key="1">
    <citation type="journal article" date="2017" name="Genome Biol. Evol.">
        <title>Phytophthora megakarya and P. palmivora, closely related causal agents of cacao black pod rot, underwent increases in genome sizes and gene numbers by different mechanisms.</title>
        <authorList>
            <person name="Ali S.S."/>
            <person name="Shao J."/>
            <person name="Lary D.J."/>
            <person name="Kronmiller B."/>
            <person name="Shen D."/>
            <person name="Strem M.D."/>
            <person name="Amoako-Attah I."/>
            <person name="Akrofi A.Y."/>
            <person name="Begoude B.A."/>
            <person name="Ten Hoopen G.M."/>
            <person name="Coulibaly K."/>
            <person name="Kebe B.I."/>
            <person name="Melnick R.L."/>
            <person name="Guiltinan M.J."/>
            <person name="Tyler B.M."/>
            <person name="Meinhardt L.W."/>
            <person name="Bailey B.A."/>
        </authorList>
    </citation>
    <scope>NUCLEOTIDE SEQUENCE [LARGE SCALE GENOMIC DNA]</scope>
    <source>
        <strain evidence="8">sbr112.9</strain>
    </source>
</reference>
<evidence type="ECO:0000256" key="2">
    <source>
        <dbReference type="ARBA" id="ARBA00010400"/>
    </source>
</evidence>
<evidence type="ECO:0000256" key="6">
    <source>
        <dbReference type="SAM" id="MobiDB-lite"/>
    </source>
</evidence>
<dbReference type="PANTHER" id="PTHR15137:SF9">
    <property type="entry name" value="TRANSCRIPTION INITIATION FACTOR TFIID SUBUNIT 2"/>
    <property type="match status" value="1"/>
</dbReference>
<accession>A0A2P4Y0P3</accession>
<comment type="domain">
    <text evidence="5">The RxLR-dEER motif acts to carry the protein into the host cell cytoplasm through binding to cell surface phosphatidylinositol-3-phosphate.</text>
</comment>
<sequence length="311" mass="34901">MRTSSVVVLVTAVLIASIGEISAITDKSELPTVALTPTTRSTEVVQDTSQRFLRKHQITDDYEDAGVEERAGEAAQLAAKLDGLLPTFLKVSKLDFDKAWHQLQSLHLTWDQRSALLSLHKLSPEDPRKLGTMGDFEYLQQRVALRVDVMRRHVAGVAEVVLAPRAAELRVLRLHARQLKVRTVQIDGVQANFEQLNFLGEIVDENYRDLATFDLFYRGAIVASKEGELIVEIPRELTFQEDEEDAPDSSNLRDPQMEKDEETEVGTQNGQKLVLDAWDVDRLPKSSTGFKPVVVRVEYDIDEPIGGLRSL</sequence>
<dbReference type="Proteomes" id="UP000237271">
    <property type="component" value="Unassembled WGS sequence"/>
</dbReference>
<dbReference type="AlphaFoldDB" id="A0A2P4Y0P3"/>
<comment type="subcellular location">
    <subcellularLocation>
        <location evidence="1 5">Secreted</location>
    </subcellularLocation>
</comment>
<evidence type="ECO:0000256" key="4">
    <source>
        <dbReference type="ARBA" id="ARBA00022729"/>
    </source>
</evidence>
<comment type="similarity">
    <text evidence="2 5">Belongs to the RxLR effector family.</text>
</comment>
<evidence type="ECO:0000256" key="1">
    <source>
        <dbReference type="ARBA" id="ARBA00004613"/>
    </source>
</evidence>
<name>A0A2P4Y0P3_9STRA</name>
<evidence type="ECO:0000256" key="3">
    <source>
        <dbReference type="ARBA" id="ARBA00022525"/>
    </source>
</evidence>
<proteinExistence type="inferred from homology"/>
<dbReference type="GO" id="GO:0000976">
    <property type="term" value="F:transcription cis-regulatory region binding"/>
    <property type="evidence" value="ECO:0007669"/>
    <property type="project" value="TreeGrafter"/>
</dbReference>
<dbReference type="InterPro" id="IPR037813">
    <property type="entry name" value="TAF2"/>
</dbReference>
<gene>
    <name evidence="7" type="ORF">PHPALM_12073</name>
</gene>
<feature type="signal peptide" evidence="5">
    <location>
        <begin position="1"/>
        <end position="23"/>
    </location>
</feature>
<comment type="caution">
    <text evidence="7">The sequence shown here is derived from an EMBL/GenBank/DDBJ whole genome shotgun (WGS) entry which is preliminary data.</text>
</comment>
<dbReference type="Pfam" id="PF16810">
    <property type="entry name" value="RXLR"/>
    <property type="match status" value="1"/>
</dbReference>
<dbReference type="GO" id="GO:0006367">
    <property type="term" value="P:transcription initiation at RNA polymerase II promoter"/>
    <property type="evidence" value="ECO:0007669"/>
    <property type="project" value="TreeGrafter"/>
</dbReference>
<dbReference type="Gene3D" id="2.60.40.1730">
    <property type="entry name" value="tricorn interacting facor f3 domain"/>
    <property type="match status" value="1"/>
</dbReference>
<evidence type="ECO:0000256" key="5">
    <source>
        <dbReference type="RuleBase" id="RU367124"/>
    </source>
</evidence>
<feature type="chain" id="PRO_5028518212" description="RxLR effector protein" evidence="5">
    <location>
        <begin position="24"/>
        <end position="311"/>
    </location>
</feature>
<comment type="function">
    <text evidence="5">Effector that suppresses plant defense responses during pathogen infection.</text>
</comment>
<protein>
    <recommendedName>
        <fullName evidence="5">RxLR effector protein</fullName>
    </recommendedName>
</protein>
<feature type="region of interest" description="Disordered" evidence="6">
    <location>
        <begin position="240"/>
        <end position="271"/>
    </location>
</feature>
<dbReference type="InterPro" id="IPR042097">
    <property type="entry name" value="Aminopeptidase_N-like_N_sf"/>
</dbReference>
<dbReference type="GO" id="GO:0005669">
    <property type="term" value="C:transcription factor TFIID complex"/>
    <property type="evidence" value="ECO:0007669"/>
    <property type="project" value="InterPro"/>
</dbReference>
<dbReference type="GO" id="GO:0005576">
    <property type="term" value="C:extracellular region"/>
    <property type="evidence" value="ECO:0007669"/>
    <property type="project" value="UniProtKB-SubCell"/>
</dbReference>
<keyword evidence="3 5" id="KW-0964">Secreted</keyword>
<evidence type="ECO:0000313" key="7">
    <source>
        <dbReference type="EMBL" id="POM71371.1"/>
    </source>
</evidence>
<dbReference type="PANTHER" id="PTHR15137">
    <property type="entry name" value="TRANSCRIPTION INITIATION FACTOR TFIID"/>
    <property type="match status" value="1"/>
</dbReference>
<dbReference type="SUPFAM" id="SSF63737">
    <property type="entry name" value="Leukotriene A4 hydrolase N-terminal domain"/>
    <property type="match status" value="1"/>
</dbReference>
<dbReference type="InterPro" id="IPR031825">
    <property type="entry name" value="RXLR"/>
</dbReference>
<organism evidence="7 8">
    <name type="scientific">Phytophthora palmivora</name>
    <dbReference type="NCBI Taxonomy" id="4796"/>
    <lineage>
        <taxon>Eukaryota</taxon>
        <taxon>Sar</taxon>
        <taxon>Stramenopiles</taxon>
        <taxon>Oomycota</taxon>
        <taxon>Peronosporomycetes</taxon>
        <taxon>Peronosporales</taxon>
        <taxon>Peronosporaceae</taxon>
        <taxon>Phytophthora</taxon>
    </lineage>
</organism>
<dbReference type="EMBL" id="NCKW01006516">
    <property type="protein sequence ID" value="POM71371.1"/>
    <property type="molecule type" value="Genomic_DNA"/>
</dbReference>